<dbReference type="InterPro" id="IPR051959">
    <property type="entry name" value="PAK1-Kinase_Regulator"/>
</dbReference>
<dbReference type="SUPFAM" id="SSF50978">
    <property type="entry name" value="WD40 repeat-like"/>
    <property type="match status" value="1"/>
</dbReference>
<feature type="repeat" description="WD" evidence="3">
    <location>
        <begin position="24"/>
        <end position="65"/>
    </location>
</feature>
<gene>
    <name evidence="5" type="ORF">CTAYLR_007088</name>
</gene>
<sequence length="368" mass="39074">MIVCGSYEGGLHGWDEAWALRFSFVAHTGCVRTVAVLKSKKLLVSGGDDETMRIFSLKSLKQIGEAACSSTVTSLAFCGEGHVLSACADGTIKVWRLADWACVHVLGGHKGSVPSVASHPSGRMALSTGVDRTLRLWDLTAGRCAFITRTKGAASLARWSADGGRFLAAIGGLVQVRDVTKSASETVVAVDHDTRVLDALFLDAETFVTADAAGVLRVWTVGGERAWLRRRPDGARVKALALAGDALVAATSDGVVETWRIRELGDADDPPEATAVVSTRLTCIAECVTEPGGRRRSPAEAATAAAAVSSEADSASGPEQKEKKQLKLPRKAAAAAAATEQQKGSATERRRMRLKAKIRDKNNKRRRI</sequence>
<dbReference type="PANTHER" id="PTHR44675:SF1">
    <property type="entry name" value="P21-ACTIVATED PROTEIN KINASE-INTERACTING PROTEIN 1"/>
    <property type="match status" value="1"/>
</dbReference>
<proteinExistence type="predicted"/>
<dbReference type="InterPro" id="IPR019775">
    <property type="entry name" value="WD40_repeat_CS"/>
</dbReference>
<name>A0AAD7ULV2_9STRA</name>
<dbReference type="EMBL" id="JAQMWT010000119">
    <property type="protein sequence ID" value="KAJ8610090.1"/>
    <property type="molecule type" value="Genomic_DNA"/>
</dbReference>
<dbReference type="Gene3D" id="2.130.10.10">
    <property type="entry name" value="YVTN repeat-like/Quinoprotein amine dehydrogenase"/>
    <property type="match status" value="1"/>
</dbReference>
<dbReference type="PROSITE" id="PS50294">
    <property type="entry name" value="WD_REPEATS_REGION"/>
    <property type="match status" value="1"/>
</dbReference>
<accession>A0AAD7ULV2</accession>
<feature type="compositionally biased region" description="Low complexity" evidence="4">
    <location>
        <begin position="305"/>
        <end position="316"/>
    </location>
</feature>
<organism evidence="5 6">
    <name type="scientific">Chrysophaeum taylorii</name>
    <dbReference type="NCBI Taxonomy" id="2483200"/>
    <lineage>
        <taxon>Eukaryota</taxon>
        <taxon>Sar</taxon>
        <taxon>Stramenopiles</taxon>
        <taxon>Ochrophyta</taxon>
        <taxon>Pelagophyceae</taxon>
        <taxon>Pelagomonadales</taxon>
        <taxon>Pelagomonadaceae</taxon>
        <taxon>Chrysophaeum</taxon>
    </lineage>
</organism>
<dbReference type="AlphaFoldDB" id="A0AAD7ULV2"/>
<dbReference type="PROSITE" id="PS50082">
    <property type="entry name" value="WD_REPEATS_2"/>
    <property type="match status" value="2"/>
</dbReference>
<feature type="repeat" description="WD" evidence="3">
    <location>
        <begin position="106"/>
        <end position="147"/>
    </location>
</feature>
<evidence type="ECO:0000256" key="1">
    <source>
        <dbReference type="ARBA" id="ARBA00022574"/>
    </source>
</evidence>
<evidence type="ECO:0000313" key="5">
    <source>
        <dbReference type="EMBL" id="KAJ8610090.1"/>
    </source>
</evidence>
<dbReference type="Proteomes" id="UP001230188">
    <property type="component" value="Unassembled WGS sequence"/>
</dbReference>
<dbReference type="PANTHER" id="PTHR44675">
    <property type="entry name" value="PAK1 INTERACTING PROTEIN 1"/>
    <property type="match status" value="1"/>
</dbReference>
<dbReference type="InterPro" id="IPR036322">
    <property type="entry name" value="WD40_repeat_dom_sf"/>
</dbReference>
<feature type="compositionally biased region" description="Basic residues" evidence="4">
    <location>
        <begin position="350"/>
        <end position="368"/>
    </location>
</feature>
<dbReference type="InterPro" id="IPR001680">
    <property type="entry name" value="WD40_rpt"/>
</dbReference>
<dbReference type="PROSITE" id="PS00678">
    <property type="entry name" value="WD_REPEATS_1"/>
    <property type="match status" value="1"/>
</dbReference>
<evidence type="ECO:0000313" key="6">
    <source>
        <dbReference type="Proteomes" id="UP001230188"/>
    </source>
</evidence>
<feature type="region of interest" description="Disordered" evidence="4">
    <location>
        <begin position="305"/>
        <end position="368"/>
    </location>
</feature>
<reference evidence="5" key="1">
    <citation type="submission" date="2023-01" db="EMBL/GenBank/DDBJ databases">
        <title>Metagenome sequencing of chrysophaentin producing Chrysophaeum taylorii.</title>
        <authorList>
            <person name="Davison J."/>
            <person name="Bewley C."/>
        </authorList>
    </citation>
    <scope>NUCLEOTIDE SEQUENCE</scope>
    <source>
        <strain evidence="5">NIES-1699</strain>
    </source>
</reference>
<evidence type="ECO:0000256" key="4">
    <source>
        <dbReference type="SAM" id="MobiDB-lite"/>
    </source>
</evidence>
<comment type="caution">
    <text evidence="5">The sequence shown here is derived from an EMBL/GenBank/DDBJ whole genome shotgun (WGS) entry which is preliminary data.</text>
</comment>
<dbReference type="InterPro" id="IPR015943">
    <property type="entry name" value="WD40/YVTN_repeat-like_dom_sf"/>
</dbReference>
<keyword evidence="6" id="KW-1185">Reference proteome</keyword>
<keyword evidence="1 3" id="KW-0853">WD repeat</keyword>
<evidence type="ECO:0000256" key="2">
    <source>
        <dbReference type="ARBA" id="ARBA00022737"/>
    </source>
</evidence>
<protein>
    <recommendedName>
        <fullName evidence="7">P21-activated protein kinase-interacting protein 1-like</fullName>
    </recommendedName>
</protein>
<dbReference type="Pfam" id="PF00400">
    <property type="entry name" value="WD40"/>
    <property type="match status" value="3"/>
</dbReference>
<dbReference type="SMART" id="SM00320">
    <property type="entry name" value="WD40"/>
    <property type="match status" value="4"/>
</dbReference>
<evidence type="ECO:0008006" key="7">
    <source>
        <dbReference type="Google" id="ProtNLM"/>
    </source>
</evidence>
<evidence type="ECO:0000256" key="3">
    <source>
        <dbReference type="PROSITE-ProRule" id="PRU00221"/>
    </source>
</evidence>
<keyword evidence="2" id="KW-0677">Repeat</keyword>